<gene>
    <name evidence="1" type="ORF">MmP1_gp02</name>
</gene>
<dbReference type="GeneID" id="6492630"/>
<reference evidence="1 2" key="1">
    <citation type="journal article" date="2010" name="Genomics">
        <title>Identification of lytic bacteriophage MmP1, assigned to a new member of T7-like phages infecting Morganella morganii.</title>
        <authorList>
            <person name="Zhu J."/>
            <person name="Rao X."/>
            <person name="Tan Y."/>
            <person name="Xiong K."/>
            <person name="Hu Z."/>
            <person name="Chen Z."/>
            <person name="Jin X."/>
            <person name="Li S."/>
            <person name="Chen Y."/>
            <person name="Hu F."/>
        </authorList>
    </citation>
    <scope>NUCLEOTIDE SEQUENCE [LARGE SCALE GENOMIC DNA]</scope>
</reference>
<dbReference type="OrthoDB" id="37091at10239"/>
<dbReference type="KEGG" id="vg:6492630"/>
<protein>
    <submittedName>
        <fullName evidence="1">Uncharacterized protein</fullName>
    </submittedName>
</protein>
<evidence type="ECO:0000313" key="1">
    <source>
        <dbReference type="EMBL" id="ACY74626.1"/>
    </source>
</evidence>
<dbReference type="EMBL" id="EU652770">
    <property type="protein sequence ID" value="ACY74626.1"/>
    <property type="molecule type" value="Genomic_DNA"/>
</dbReference>
<sequence length="81" mass="9654">MKLNRLRKNMRYTIAYNGSFKRFKKNLRASPDKGLSRIPARKLKAEWEWAVFEMTCRQQREDARLITFGLLYGIDYAGEVH</sequence>
<name>D1FNQ4_9CAUD</name>
<evidence type="ECO:0000313" key="2">
    <source>
        <dbReference type="Proteomes" id="UP000001864"/>
    </source>
</evidence>
<organism evidence="1 2">
    <name type="scientific">Morganella phage MmP1</name>
    <dbReference type="NCBI Taxonomy" id="526118"/>
    <lineage>
        <taxon>Viruses</taxon>
        <taxon>Duplodnaviria</taxon>
        <taxon>Heunggongvirae</taxon>
        <taxon>Uroviricota</taxon>
        <taxon>Caudoviricetes</taxon>
        <taxon>Autographivirales</taxon>
        <taxon>Autotranscriptaviridae</taxon>
        <taxon>Studiervirinae</taxon>
        <taxon>Minipunavirus</taxon>
        <taxon>Minipunavirus MmP1</taxon>
    </lineage>
</organism>
<proteinExistence type="predicted"/>
<accession>D1FNQ4</accession>
<keyword evidence="2" id="KW-1185">Reference proteome</keyword>
<dbReference type="Proteomes" id="UP000001864">
    <property type="component" value="Segment"/>
</dbReference>
<dbReference type="RefSeq" id="YP_003324579.1">
    <property type="nucleotide sequence ID" value="NC_011085.3"/>
</dbReference>